<reference evidence="2 3" key="1">
    <citation type="submission" date="2011-08" db="EMBL/GenBank/DDBJ databases">
        <title>The Genome Sequence of Johnsonella ignava ATCC 51276.</title>
        <authorList>
            <consortium name="The Broad Institute Genome Sequencing Platform"/>
            <person name="Earl A."/>
            <person name="Ward D."/>
            <person name="Feldgarden M."/>
            <person name="Gevers D."/>
            <person name="Izard J."/>
            <person name="Blanton J.M."/>
            <person name="Baranova O.V."/>
            <person name="Dewhirst F.E."/>
            <person name="Young S.K."/>
            <person name="Zeng Q."/>
            <person name="Gargeya S."/>
            <person name="Fitzgerald M."/>
            <person name="Haas B."/>
            <person name="Abouelleil A."/>
            <person name="Alvarado L."/>
            <person name="Arachchi H.M."/>
            <person name="Berlin A."/>
            <person name="Brown A."/>
            <person name="Chapman S.B."/>
            <person name="Chen Z."/>
            <person name="Dunbar C."/>
            <person name="Freedman E."/>
            <person name="Gearin G."/>
            <person name="Gellesch M."/>
            <person name="Goldberg J."/>
            <person name="Griggs A."/>
            <person name="Gujja S."/>
            <person name="Heiman D."/>
            <person name="Howarth C."/>
            <person name="Larson L."/>
            <person name="Lui A."/>
            <person name="MacDonald P.J.P."/>
            <person name="Montmayeur A."/>
            <person name="Murphy C."/>
            <person name="Neiman D."/>
            <person name="Pearson M."/>
            <person name="Priest M."/>
            <person name="Roberts A."/>
            <person name="Saif S."/>
            <person name="Shea T."/>
            <person name="Shenoy N."/>
            <person name="Sisk P."/>
            <person name="Stolte C."/>
            <person name="Sykes S."/>
            <person name="Wortman J."/>
            <person name="Nusbaum C."/>
            <person name="Birren B."/>
        </authorList>
    </citation>
    <scope>NUCLEOTIDE SEQUENCE [LARGE SCALE GENOMIC DNA]</scope>
    <source>
        <strain evidence="2 3">ATCC 51276</strain>
    </source>
</reference>
<gene>
    <name evidence="2" type="ORF">HMPREF9333_01153</name>
</gene>
<keyword evidence="3" id="KW-1185">Reference proteome</keyword>
<feature type="transmembrane region" description="Helical" evidence="1">
    <location>
        <begin position="86"/>
        <end position="113"/>
    </location>
</feature>
<evidence type="ECO:0000256" key="1">
    <source>
        <dbReference type="SAM" id="Phobius"/>
    </source>
</evidence>
<dbReference type="Proteomes" id="UP000003011">
    <property type="component" value="Unassembled WGS sequence"/>
</dbReference>
<dbReference type="PROSITE" id="PS51257">
    <property type="entry name" value="PROKAR_LIPOPROTEIN"/>
    <property type="match status" value="1"/>
</dbReference>
<keyword evidence="1" id="KW-1133">Transmembrane helix</keyword>
<organism evidence="2 3">
    <name type="scientific">Johnsonella ignava ATCC 51276</name>
    <dbReference type="NCBI Taxonomy" id="679200"/>
    <lineage>
        <taxon>Bacteria</taxon>
        <taxon>Bacillati</taxon>
        <taxon>Bacillota</taxon>
        <taxon>Clostridia</taxon>
        <taxon>Lachnospirales</taxon>
        <taxon>Lachnospiraceae</taxon>
        <taxon>Johnsonella</taxon>
    </lineage>
</organism>
<name>G5GHW3_9FIRM</name>
<dbReference type="AlphaFoldDB" id="G5GHW3"/>
<protein>
    <submittedName>
        <fullName evidence="2">Uncharacterized protein</fullName>
    </submittedName>
</protein>
<feature type="transmembrane region" description="Helical" evidence="1">
    <location>
        <begin position="52"/>
        <end position="74"/>
    </location>
</feature>
<comment type="caution">
    <text evidence="2">The sequence shown here is derived from an EMBL/GenBank/DDBJ whole genome shotgun (WGS) entry which is preliminary data.</text>
</comment>
<dbReference type="HOGENOM" id="CLU_144085_0_0_9"/>
<evidence type="ECO:0000313" key="2">
    <source>
        <dbReference type="EMBL" id="EHI55677.1"/>
    </source>
</evidence>
<sequence length="123" mass="14505">MKMNKFEKYFFSLVSSIIINFIFGCILGLPLFGLSWTLGARFKFSRLDKSDIVGLVVCLFAFLVPWSIYNIYRYHIWKKFKKSKSIYIYTLMIPSFCITFFIIILSIYCYITYDPHAGIFHTG</sequence>
<keyword evidence="1" id="KW-0472">Membrane</keyword>
<dbReference type="EMBL" id="ACZL01000020">
    <property type="protein sequence ID" value="EHI55677.1"/>
    <property type="molecule type" value="Genomic_DNA"/>
</dbReference>
<feature type="transmembrane region" description="Helical" evidence="1">
    <location>
        <begin position="9"/>
        <end position="32"/>
    </location>
</feature>
<accession>G5GHW3</accession>
<keyword evidence="1" id="KW-0812">Transmembrane</keyword>
<proteinExistence type="predicted"/>
<evidence type="ECO:0000313" key="3">
    <source>
        <dbReference type="Proteomes" id="UP000003011"/>
    </source>
</evidence>